<evidence type="ECO:0000313" key="3">
    <source>
        <dbReference type="Proteomes" id="UP001610444"/>
    </source>
</evidence>
<name>A0ABR4JE17_9EURO</name>
<organism evidence="2 3">
    <name type="scientific">Aspergillus pseudodeflectus</name>
    <dbReference type="NCBI Taxonomy" id="176178"/>
    <lineage>
        <taxon>Eukaryota</taxon>
        <taxon>Fungi</taxon>
        <taxon>Dikarya</taxon>
        <taxon>Ascomycota</taxon>
        <taxon>Pezizomycotina</taxon>
        <taxon>Eurotiomycetes</taxon>
        <taxon>Eurotiomycetidae</taxon>
        <taxon>Eurotiales</taxon>
        <taxon>Aspergillaceae</taxon>
        <taxon>Aspergillus</taxon>
        <taxon>Aspergillus subgen. Nidulantes</taxon>
    </lineage>
</organism>
<feature type="compositionally biased region" description="Polar residues" evidence="1">
    <location>
        <begin position="1"/>
        <end position="12"/>
    </location>
</feature>
<feature type="region of interest" description="Disordered" evidence="1">
    <location>
        <begin position="1"/>
        <end position="26"/>
    </location>
</feature>
<dbReference type="RefSeq" id="XP_070892903.1">
    <property type="nucleotide sequence ID" value="XM_071042050.1"/>
</dbReference>
<comment type="caution">
    <text evidence="2">The sequence shown here is derived from an EMBL/GenBank/DDBJ whole genome shotgun (WGS) entry which is preliminary data.</text>
</comment>
<sequence>MKLQSARAQNTAAYDPSTMPPRSQRQLAAADSPIFPCLVNLVPRNFRAPLAENSAGLDSTRLVPRINISIRRWTDSAARPNITVSSDNVCATEARIGVPRFFENTLCNSRISIFGSSHVVDIPPPARRSETLLAKPSLDSSLGSSSGKQKSDLFRVFTLLSPTASDLDSLAVSGGRTRELRLQRTGSAARTVGRNAVVLLDLRIRNRSVIPMFAVRCPGNLQVPESLLDAGSSVQKT</sequence>
<proteinExistence type="predicted"/>
<keyword evidence="3" id="KW-1185">Reference proteome</keyword>
<dbReference type="EMBL" id="JBFXLR010000087">
    <property type="protein sequence ID" value="KAL2838205.1"/>
    <property type="molecule type" value="Genomic_DNA"/>
</dbReference>
<protein>
    <submittedName>
        <fullName evidence="2">Uncharacterized protein</fullName>
    </submittedName>
</protein>
<accession>A0ABR4JE17</accession>
<evidence type="ECO:0000256" key="1">
    <source>
        <dbReference type="SAM" id="MobiDB-lite"/>
    </source>
</evidence>
<dbReference type="Proteomes" id="UP001610444">
    <property type="component" value="Unassembled WGS sequence"/>
</dbReference>
<evidence type="ECO:0000313" key="2">
    <source>
        <dbReference type="EMBL" id="KAL2838205.1"/>
    </source>
</evidence>
<gene>
    <name evidence="2" type="ORF">BJX68DRAFT_249104</name>
</gene>
<dbReference type="GeneID" id="98157214"/>
<reference evidence="2 3" key="1">
    <citation type="submission" date="2024-07" db="EMBL/GenBank/DDBJ databases">
        <title>Section-level genome sequencing and comparative genomics of Aspergillus sections Usti and Cavernicolus.</title>
        <authorList>
            <consortium name="Lawrence Berkeley National Laboratory"/>
            <person name="Nybo J.L."/>
            <person name="Vesth T.C."/>
            <person name="Theobald S."/>
            <person name="Frisvad J.C."/>
            <person name="Larsen T.O."/>
            <person name="Kjaerboelling I."/>
            <person name="Rothschild-Mancinelli K."/>
            <person name="Lyhne E.K."/>
            <person name="Kogle M.E."/>
            <person name="Barry K."/>
            <person name="Clum A."/>
            <person name="Na H."/>
            <person name="Ledsgaard L."/>
            <person name="Lin J."/>
            <person name="Lipzen A."/>
            <person name="Kuo A."/>
            <person name="Riley R."/>
            <person name="Mondo S."/>
            <person name="LaButti K."/>
            <person name="Haridas S."/>
            <person name="Pangalinan J."/>
            <person name="Salamov A.A."/>
            <person name="Simmons B.A."/>
            <person name="Magnuson J.K."/>
            <person name="Chen J."/>
            <person name="Drula E."/>
            <person name="Henrissat B."/>
            <person name="Wiebenga A."/>
            <person name="Lubbers R.J."/>
            <person name="Gomes A.C."/>
            <person name="Macurrencykelacurrency M.R."/>
            <person name="Stajich J."/>
            <person name="Grigoriev I.V."/>
            <person name="Mortensen U.H."/>
            <person name="De vries R.P."/>
            <person name="Baker S.E."/>
            <person name="Andersen M.R."/>
        </authorList>
    </citation>
    <scope>NUCLEOTIDE SEQUENCE [LARGE SCALE GENOMIC DNA]</scope>
    <source>
        <strain evidence="2 3">CBS 756.74</strain>
    </source>
</reference>